<dbReference type="CDD" id="cd01992">
    <property type="entry name" value="TilS_N"/>
    <property type="match status" value="1"/>
</dbReference>
<reference evidence="8 9" key="1">
    <citation type="submission" date="2015-04" db="EMBL/GenBank/DDBJ databases">
        <authorList>
            <person name="Syromyatnikov M.Y."/>
            <person name="Popov V.N."/>
        </authorList>
    </citation>
    <scope>NUCLEOTIDE SEQUENCE [LARGE SCALE GENOMIC DNA]</scope>
    <source>
        <strain evidence="8">WF-38-12</strain>
    </source>
</reference>
<dbReference type="GO" id="GO:0032267">
    <property type="term" value="F:tRNA(Ile)-lysidine synthase activity"/>
    <property type="evidence" value="ECO:0007669"/>
    <property type="project" value="UniProtKB-EC"/>
</dbReference>
<dbReference type="EMBL" id="CVMT01000001">
    <property type="protein sequence ID" value="CRG83958.1"/>
    <property type="molecule type" value="Genomic_DNA"/>
</dbReference>
<dbReference type="OrthoDB" id="434144at2759"/>
<protein>
    <recommendedName>
        <fullName evidence="1">tRNA(Ile)-lysidine synthetase</fullName>
        <ecNumber evidence="1">6.3.4.19</ecNumber>
    </recommendedName>
</protein>
<dbReference type="EC" id="6.3.4.19" evidence="1"/>
<evidence type="ECO:0000256" key="4">
    <source>
        <dbReference type="ARBA" id="ARBA00022741"/>
    </source>
</evidence>
<evidence type="ECO:0000313" key="8">
    <source>
        <dbReference type="EMBL" id="CRG83958.1"/>
    </source>
</evidence>
<dbReference type="InterPro" id="IPR012094">
    <property type="entry name" value="tRNA_Ile_lys_synt"/>
</dbReference>
<proteinExistence type="inferred from homology"/>
<keyword evidence="3" id="KW-0819">tRNA processing</keyword>
<dbReference type="STRING" id="28573.A0A0U1LLT8"/>
<dbReference type="InterPro" id="IPR012795">
    <property type="entry name" value="tRNA_Ile_lys_synt_N"/>
</dbReference>
<dbReference type="OMA" id="ARIPECH"/>
<evidence type="ECO:0000256" key="6">
    <source>
        <dbReference type="ARBA" id="ARBA00048539"/>
    </source>
</evidence>
<comment type="catalytic activity">
    <reaction evidence="6">
        <text>cytidine(34) in tRNA(Ile2) + L-lysine + ATP = lysidine(34) in tRNA(Ile2) + AMP + diphosphate + H(+)</text>
        <dbReference type="Rhea" id="RHEA:43744"/>
        <dbReference type="Rhea" id="RHEA-COMP:10625"/>
        <dbReference type="Rhea" id="RHEA-COMP:10670"/>
        <dbReference type="ChEBI" id="CHEBI:15378"/>
        <dbReference type="ChEBI" id="CHEBI:30616"/>
        <dbReference type="ChEBI" id="CHEBI:32551"/>
        <dbReference type="ChEBI" id="CHEBI:33019"/>
        <dbReference type="ChEBI" id="CHEBI:82748"/>
        <dbReference type="ChEBI" id="CHEBI:83665"/>
        <dbReference type="ChEBI" id="CHEBI:456215"/>
        <dbReference type="EC" id="6.3.4.19"/>
    </reaction>
</comment>
<dbReference type="SUPFAM" id="SSF52402">
    <property type="entry name" value="Adenine nucleotide alpha hydrolases-like"/>
    <property type="match status" value="1"/>
</dbReference>
<evidence type="ECO:0000256" key="3">
    <source>
        <dbReference type="ARBA" id="ARBA00022694"/>
    </source>
</evidence>
<dbReference type="InterPro" id="IPR014729">
    <property type="entry name" value="Rossmann-like_a/b/a_fold"/>
</dbReference>
<dbReference type="InterPro" id="IPR011063">
    <property type="entry name" value="TilS/TtcA_N"/>
</dbReference>
<accession>A0A0U1LLT8</accession>
<feature type="domain" description="tRNA(Ile)-lysidine/2-thiocytidine synthase N-terminal" evidence="7">
    <location>
        <begin position="41"/>
        <end position="271"/>
    </location>
</feature>
<sequence>MASLLKPKPSQSITVQQFYQSLDAAWRGKVRYPRPRVPLRIGIAVSGGADSMALAVLCRHLQLAKPELELDFKAFIVDHKARKESSEEAVKVSGWLKRFGMESEILPLVWSSGKDATEVTAFETSARQKRYLALGQACNRDIRSVLLTGHHLDDNVETAILRLCQRSGRQGLTGISPMSPIPECQHVWGVSGSGYYEPIRGQQTIQNKVTGQVSKNDVSFNMAAGGTFLCRPLLPYSKSSILETCKNLRIPYVNDPTNLDTRLTARNTIRSLLSANKLPRALNLPSIETFISRNRDSLHNMMKQTDSLLRECKILEFFAESSTMKIQFPELDQSHPLMSPEMDSRLLPASLRRITELISPLDYKSLPLQKYAPFARAIFAGQQSHDFSVGAAHFRSLSVRDKGTKNVWHVSRTPFKAYSAPELAVSLHEPLSSTPVLWDSRYWLRFEPILCNMEKKHNPPPTVTIRSLTKEDIKPISYALERQRQSKEIFGVAPYKSRFTLPVVTVNGTTLGGCMEEKYLSLPTLGIDLSSHKDFRIQSSWAYMKVDVEALQLLGWLRP</sequence>
<evidence type="ECO:0000256" key="1">
    <source>
        <dbReference type="ARBA" id="ARBA00013267"/>
    </source>
</evidence>
<organism evidence="8 9">
    <name type="scientific">Talaromyces islandicus</name>
    <name type="common">Penicillium islandicum</name>
    <dbReference type="NCBI Taxonomy" id="28573"/>
    <lineage>
        <taxon>Eukaryota</taxon>
        <taxon>Fungi</taxon>
        <taxon>Dikarya</taxon>
        <taxon>Ascomycota</taxon>
        <taxon>Pezizomycotina</taxon>
        <taxon>Eurotiomycetes</taxon>
        <taxon>Eurotiomycetidae</taxon>
        <taxon>Eurotiales</taxon>
        <taxon>Trichocomaceae</taxon>
        <taxon>Talaromyces</taxon>
        <taxon>Talaromyces sect. Islandici</taxon>
    </lineage>
</organism>
<dbReference type="PANTHER" id="PTHR43033:SF1">
    <property type="entry name" value="TRNA(ILE)-LYSIDINE SYNTHASE-RELATED"/>
    <property type="match status" value="1"/>
</dbReference>
<keyword evidence="5" id="KW-0067">ATP-binding</keyword>
<dbReference type="NCBIfam" id="TIGR02432">
    <property type="entry name" value="lysidine_TilS_N"/>
    <property type="match status" value="1"/>
</dbReference>
<dbReference type="HAMAP" id="MF_01161">
    <property type="entry name" value="tRNA_Ile_lys_synt"/>
    <property type="match status" value="1"/>
</dbReference>
<evidence type="ECO:0000259" key="7">
    <source>
        <dbReference type="Pfam" id="PF01171"/>
    </source>
</evidence>
<gene>
    <name evidence="8" type="ORF">PISL3812_01314</name>
</gene>
<evidence type="ECO:0000256" key="2">
    <source>
        <dbReference type="ARBA" id="ARBA00022598"/>
    </source>
</evidence>
<dbReference type="Pfam" id="PF01171">
    <property type="entry name" value="ATP_bind_3"/>
    <property type="match status" value="1"/>
</dbReference>
<keyword evidence="2" id="KW-0436">Ligase</keyword>
<dbReference type="Proteomes" id="UP000054383">
    <property type="component" value="Unassembled WGS sequence"/>
</dbReference>
<evidence type="ECO:0000256" key="5">
    <source>
        <dbReference type="ARBA" id="ARBA00022840"/>
    </source>
</evidence>
<name>A0A0U1LLT8_TALIS</name>
<dbReference type="AlphaFoldDB" id="A0A0U1LLT8"/>
<evidence type="ECO:0000313" key="9">
    <source>
        <dbReference type="Proteomes" id="UP000054383"/>
    </source>
</evidence>
<keyword evidence="9" id="KW-1185">Reference proteome</keyword>
<keyword evidence="4" id="KW-0547">Nucleotide-binding</keyword>
<dbReference type="GO" id="GO:0005524">
    <property type="term" value="F:ATP binding"/>
    <property type="evidence" value="ECO:0007669"/>
    <property type="project" value="UniProtKB-KW"/>
</dbReference>
<dbReference type="PANTHER" id="PTHR43033">
    <property type="entry name" value="TRNA(ILE)-LYSIDINE SYNTHASE-RELATED"/>
    <property type="match status" value="1"/>
</dbReference>
<dbReference type="Gene3D" id="3.40.50.620">
    <property type="entry name" value="HUPs"/>
    <property type="match status" value="1"/>
</dbReference>
<dbReference type="GO" id="GO:0008033">
    <property type="term" value="P:tRNA processing"/>
    <property type="evidence" value="ECO:0007669"/>
    <property type="project" value="UniProtKB-KW"/>
</dbReference>